<feature type="domain" description="BTB" evidence="1">
    <location>
        <begin position="93"/>
        <end position="162"/>
    </location>
</feature>
<dbReference type="Pfam" id="PF07707">
    <property type="entry name" value="BACK"/>
    <property type="match status" value="1"/>
</dbReference>
<evidence type="ECO:0000313" key="3">
    <source>
        <dbReference type="Proteomes" id="UP000683360"/>
    </source>
</evidence>
<dbReference type="OrthoDB" id="6155462at2759"/>
<dbReference type="PANTHER" id="PTHR45774:SF3">
    <property type="entry name" value="BTB (POZ) DOMAIN-CONTAINING 2B-RELATED"/>
    <property type="match status" value="1"/>
</dbReference>
<dbReference type="EMBL" id="CAJPWZ010002869">
    <property type="protein sequence ID" value="CAG2246479.1"/>
    <property type="molecule type" value="Genomic_DNA"/>
</dbReference>
<dbReference type="SMART" id="SM00225">
    <property type="entry name" value="BTB"/>
    <property type="match status" value="1"/>
</dbReference>
<dbReference type="PROSITE" id="PS50097">
    <property type="entry name" value="BTB"/>
    <property type="match status" value="1"/>
</dbReference>
<evidence type="ECO:0000259" key="1">
    <source>
        <dbReference type="PROSITE" id="PS50097"/>
    </source>
</evidence>
<dbReference type="PANTHER" id="PTHR45774">
    <property type="entry name" value="BTB/POZ DOMAIN-CONTAINING"/>
    <property type="match status" value="1"/>
</dbReference>
<dbReference type="Gene3D" id="3.30.710.10">
    <property type="entry name" value="Potassium Channel Kv1.1, Chain A"/>
    <property type="match status" value="1"/>
</dbReference>
<sequence length="539" mass="61196">MAKSFIKYPVSWINVYQIIPIQFDLYIHFAIPFLHSDIVHFASSHILAKGDYLSITVTLVIALDAFKECHIKEESMDTITGKLGKICLTEEMADVFFSFQGENIARVPAHKMILALGSPVFKAMFYGSFPQSEGDIRIEDIKLETFQRLMKYLYTDLLQLNKTSVIPLLYAAQKYQIVGLISKCENYLQDNLAVNNACTLFSHAKFFTMAKLRTNALKYIADNAIDVVKNDDFLMLRSEDLVDILKLDSLCVQEVDVVRAVLTWVDHKLIKSKDRIDGKSRRAVLLRDGILFTMAIPLLSLEEFTSVVIPSRILTDEEQLQIFKAITIPNNALTCGIRPREGGRVVEVSVNDIVYPGNNRSGDINSSMFSGYCSTLKTETLIVKVNKRIKIKSVTIKPQFQQPSQNNYNFRVDIKTVTSVQKVIPRKSYIMFDFREVEERNIETDEGTLHVTFEGKACKLPIDKVVLENEKLVLTITPCLHNGNSNIWGIKQDLIPIIQQTCQLINGMMFKHELSHQTSLYLTLTGGHLVESFEVVEIC</sequence>
<dbReference type="SMART" id="SM00875">
    <property type="entry name" value="BACK"/>
    <property type="match status" value="1"/>
</dbReference>
<dbReference type="SUPFAM" id="SSF54695">
    <property type="entry name" value="POZ domain"/>
    <property type="match status" value="1"/>
</dbReference>
<comment type="caution">
    <text evidence="2">The sequence shown here is derived from an EMBL/GenBank/DDBJ whole genome shotgun (WGS) entry which is preliminary data.</text>
</comment>
<dbReference type="Pfam" id="PF00651">
    <property type="entry name" value="BTB"/>
    <property type="match status" value="1"/>
</dbReference>
<reference evidence="2" key="1">
    <citation type="submission" date="2021-03" db="EMBL/GenBank/DDBJ databases">
        <authorList>
            <person name="Bekaert M."/>
        </authorList>
    </citation>
    <scope>NUCLEOTIDE SEQUENCE</scope>
</reference>
<dbReference type="Proteomes" id="UP000683360">
    <property type="component" value="Unassembled WGS sequence"/>
</dbReference>
<evidence type="ECO:0000313" key="2">
    <source>
        <dbReference type="EMBL" id="CAG2246479.1"/>
    </source>
</evidence>
<protein>
    <submittedName>
        <fullName evidence="2">BTBD3_6</fullName>
    </submittedName>
</protein>
<name>A0A8S3UYZ3_MYTED</name>
<dbReference type="GO" id="GO:0005829">
    <property type="term" value="C:cytosol"/>
    <property type="evidence" value="ECO:0007669"/>
    <property type="project" value="TreeGrafter"/>
</dbReference>
<dbReference type="InterPro" id="IPR011333">
    <property type="entry name" value="SKP1/BTB/POZ_sf"/>
</dbReference>
<organism evidence="2 3">
    <name type="scientific">Mytilus edulis</name>
    <name type="common">Blue mussel</name>
    <dbReference type="NCBI Taxonomy" id="6550"/>
    <lineage>
        <taxon>Eukaryota</taxon>
        <taxon>Metazoa</taxon>
        <taxon>Spiralia</taxon>
        <taxon>Lophotrochozoa</taxon>
        <taxon>Mollusca</taxon>
        <taxon>Bivalvia</taxon>
        <taxon>Autobranchia</taxon>
        <taxon>Pteriomorphia</taxon>
        <taxon>Mytilida</taxon>
        <taxon>Mytiloidea</taxon>
        <taxon>Mytilidae</taxon>
        <taxon>Mytilinae</taxon>
        <taxon>Mytilus</taxon>
    </lineage>
</organism>
<dbReference type="AlphaFoldDB" id="A0A8S3UYZ3"/>
<proteinExistence type="predicted"/>
<dbReference type="Gene3D" id="1.25.40.420">
    <property type="match status" value="1"/>
</dbReference>
<accession>A0A8S3UYZ3</accession>
<gene>
    <name evidence="2" type="ORF">MEDL_58446</name>
</gene>
<dbReference type="GO" id="GO:0022008">
    <property type="term" value="P:neurogenesis"/>
    <property type="evidence" value="ECO:0007669"/>
    <property type="project" value="TreeGrafter"/>
</dbReference>
<keyword evidence="3" id="KW-1185">Reference proteome</keyword>
<dbReference type="InterPro" id="IPR000210">
    <property type="entry name" value="BTB/POZ_dom"/>
</dbReference>
<dbReference type="InterPro" id="IPR011705">
    <property type="entry name" value="BACK"/>
</dbReference>